<dbReference type="EMBL" id="VZTO01004101">
    <property type="protein sequence ID" value="NXT19037.1"/>
    <property type="molecule type" value="Genomic_DNA"/>
</dbReference>
<dbReference type="Pfam" id="PF08385">
    <property type="entry name" value="DHC_N1"/>
    <property type="match status" value="1"/>
</dbReference>
<protein>
    <submittedName>
        <fullName evidence="2">DYH10 protein</fullName>
    </submittedName>
</protein>
<proteinExistence type="predicted"/>
<gene>
    <name evidence="2" type="primary">Dnah10_1</name>
    <name evidence="2" type="ORF">SYRPAR_R15020</name>
</gene>
<accession>A0A7L3AGF7</accession>
<dbReference type="AlphaFoldDB" id="A0A7L3AGF7"/>
<evidence type="ECO:0000259" key="1">
    <source>
        <dbReference type="Pfam" id="PF08385"/>
    </source>
</evidence>
<feature type="non-terminal residue" evidence="2">
    <location>
        <position position="229"/>
    </location>
</feature>
<name>A0A7L3AGF7_9AVES</name>
<organism evidence="2 3">
    <name type="scientific">Syrrhaptes paradoxus</name>
    <name type="common">Pallas's sandgrouse</name>
    <dbReference type="NCBI Taxonomy" id="302527"/>
    <lineage>
        <taxon>Eukaryota</taxon>
        <taxon>Metazoa</taxon>
        <taxon>Chordata</taxon>
        <taxon>Craniata</taxon>
        <taxon>Vertebrata</taxon>
        <taxon>Euteleostomi</taxon>
        <taxon>Archelosauria</taxon>
        <taxon>Archosauria</taxon>
        <taxon>Dinosauria</taxon>
        <taxon>Saurischia</taxon>
        <taxon>Theropoda</taxon>
        <taxon>Coelurosauria</taxon>
        <taxon>Aves</taxon>
        <taxon>Neognathae</taxon>
        <taxon>Neoaves</taxon>
        <taxon>Columbimorphae</taxon>
        <taxon>Pterocliformes</taxon>
        <taxon>Pteroclidae</taxon>
        <taxon>Syrrhaptes</taxon>
    </lineage>
</organism>
<keyword evidence="3" id="KW-1185">Reference proteome</keyword>
<dbReference type="InterPro" id="IPR013594">
    <property type="entry name" value="Dynein_heavy_tail"/>
</dbReference>
<dbReference type="Proteomes" id="UP000536260">
    <property type="component" value="Unassembled WGS sequence"/>
</dbReference>
<comment type="caution">
    <text evidence="2">The sequence shown here is derived from an EMBL/GenBank/DDBJ whole genome shotgun (WGS) entry which is preliminary data.</text>
</comment>
<sequence>LFQLQEQKFDKVCFHVALDEIPEEFVSDSTVYFLRDTKERVTEPNDLTEANEVLPKVIKFGVLTDDALLMLRNAVPQVNVNLLGTELAEEKEQPEEYCSVQMRNEIQMNRQKVTTQETEVGDMKLEMPTVNLDGEVTVLARVPEVVEALESCAMTWQKLLSTALKEQLKKVPQGDGPLAEVDFWRERNDNLSALTEQTKLSEVQKVLEILQEAESECTGDLQVVLSDLR</sequence>
<feature type="non-terminal residue" evidence="2">
    <location>
        <position position="1"/>
    </location>
</feature>
<reference evidence="2 3" key="1">
    <citation type="submission" date="2019-09" db="EMBL/GenBank/DDBJ databases">
        <title>Bird 10,000 Genomes (B10K) Project - Family phase.</title>
        <authorList>
            <person name="Zhang G."/>
        </authorList>
    </citation>
    <scope>NUCLEOTIDE SEQUENCE [LARGE SCALE GENOMIC DNA]</scope>
    <source>
        <strain evidence="2">B10K-DU-003-42</strain>
        <tissue evidence="2">Mixed tissue sample</tissue>
    </source>
</reference>
<feature type="domain" description="Dynein heavy chain tail" evidence="1">
    <location>
        <begin position="146"/>
        <end position="226"/>
    </location>
</feature>
<evidence type="ECO:0000313" key="2">
    <source>
        <dbReference type="EMBL" id="NXT19037.1"/>
    </source>
</evidence>
<evidence type="ECO:0000313" key="3">
    <source>
        <dbReference type="Proteomes" id="UP000536260"/>
    </source>
</evidence>